<dbReference type="NCBIfam" id="TIGR01760">
    <property type="entry name" value="tape_meas_TP901"/>
    <property type="match status" value="1"/>
</dbReference>
<keyword evidence="1" id="KW-1188">Viral release from host cell</keyword>
<evidence type="ECO:0000313" key="4">
    <source>
        <dbReference type="EMBL" id="OUT12534.1"/>
    </source>
</evidence>
<evidence type="ECO:0000313" key="5">
    <source>
        <dbReference type="Proteomes" id="UP000195967"/>
    </source>
</evidence>
<gene>
    <name evidence="4" type="ORF">B9N62_01795</name>
</gene>
<name>A0A1Y5MZ52_9BACT</name>
<evidence type="ECO:0000256" key="2">
    <source>
        <dbReference type="SAM" id="Phobius"/>
    </source>
</evidence>
<feature type="domain" description="Phage tail tape measure protein" evidence="3">
    <location>
        <begin position="114"/>
        <end position="317"/>
    </location>
</feature>
<feature type="transmembrane region" description="Helical" evidence="2">
    <location>
        <begin position="508"/>
        <end position="527"/>
    </location>
</feature>
<dbReference type="RefSeq" id="WP_087584107.1">
    <property type="nucleotide sequence ID" value="NZ_CABMKR010000002.1"/>
</dbReference>
<dbReference type="PANTHER" id="PTHR37813:SF1">
    <property type="entry name" value="FELS-2 PROPHAGE PROTEIN"/>
    <property type="match status" value="1"/>
</dbReference>
<reference evidence="4 5" key="1">
    <citation type="submission" date="2017-04" db="EMBL/GenBank/DDBJ databases">
        <title>Complete genome of Campylobacter concisus ATCC 33237T and draft genomes for an additional eight well characterized C. concisus strains.</title>
        <authorList>
            <person name="Cornelius A.J."/>
            <person name="Miller W.G."/>
            <person name="Lastovica A.J."/>
            <person name="On S.L."/>
            <person name="French N.P."/>
            <person name="Vandenberg O."/>
            <person name="Biggs P.J."/>
        </authorList>
    </citation>
    <scope>NUCLEOTIDE SEQUENCE [LARGE SCALE GENOMIC DNA]</scope>
    <source>
        <strain evidence="4 5">Lasto28.99</strain>
    </source>
</reference>
<keyword evidence="2" id="KW-0472">Membrane</keyword>
<evidence type="ECO:0000256" key="1">
    <source>
        <dbReference type="ARBA" id="ARBA00022612"/>
    </source>
</evidence>
<keyword evidence="2" id="KW-1133">Transmembrane helix</keyword>
<dbReference type="Proteomes" id="UP000195967">
    <property type="component" value="Unassembled WGS sequence"/>
</dbReference>
<dbReference type="AlphaFoldDB" id="A0A1Y5MZ52"/>
<feature type="transmembrane region" description="Helical" evidence="2">
    <location>
        <begin position="539"/>
        <end position="561"/>
    </location>
</feature>
<dbReference type="Pfam" id="PF10145">
    <property type="entry name" value="PhageMin_Tail"/>
    <property type="match status" value="1"/>
</dbReference>
<dbReference type="EMBL" id="NDYO01000002">
    <property type="protein sequence ID" value="OUT12534.1"/>
    <property type="molecule type" value="Genomic_DNA"/>
</dbReference>
<dbReference type="InterPro" id="IPR010090">
    <property type="entry name" value="Phage_tape_meas"/>
</dbReference>
<proteinExistence type="predicted"/>
<sequence>MDNSQIGISIGLAVKGLSQISELKKGFDGLKSKISQAKNAVTSLDSAKLSSLSAQIKSARKELFSELTSNLGAIANSAAIGLPIKLAIDDEAAFANVKKYVDDTDENLTTLKNSMRGLSTSLGKSFGDIAQIAVGGGKINLKGDELVAYTKMLATGSVAFEMSADALSRAANNMKVGFKMDNLELLNDFFDRVNLLDNKVTNANADEIFEATALTAANASLIGLSATDAAAISSTMLSTGKATSVVGTSLNALYSTLSMADKKGKAFQEALASIGMDAGYLKAALAKDAAGAITTFLEAISKADKDKQAGLLYDLVGGNFNDEIAGLVTNIGALKENMRLARSNEAIGSMQKELQTKLDTTKSGIERLTQAWRNLGSNLGETFLPLANLLASALGGIAGTLGELNSKFPTTSAVIVSAVAGFMMFKPLLLIGKIALLSVADGFLGVVKMLKFLNPLNLVAAARWSAHAFSLAGATLAAKAHAFSMLLVGTRLRSALILTAAWSGATKIAAGASLILGRGLAFLRAGFIAAAAGMKIMRLALISTGIGALVVALGAGAAWIIENWDKAKTFFENIWENVKPYWEATSNFFSSIFDGVVEWWRSIFGGFFDWVSEKFQWVVDTVSSIGNVLGAATDWTKDALGIGDGKESNWYNPFSWFNDEEPQNAPIKAKETLFAASNPASPQAAAVAATASGANINISFNGDFLLNSNNGKFDLESFKAQITRSVKEALKRDEFNSVNTEIREQR</sequence>
<protein>
    <submittedName>
        <fullName evidence="4">Phage tail tape measure protein</fullName>
    </submittedName>
</protein>
<comment type="caution">
    <text evidence="4">The sequence shown here is derived from an EMBL/GenBank/DDBJ whole genome shotgun (WGS) entry which is preliminary data.</text>
</comment>
<organism evidence="4 5">
    <name type="scientific">Campylobacter concisus</name>
    <dbReference type="NCBI Taxonomy" id="199"/>
    <lineage>
        <taxon>Bacteria</taxon>
        <taxon>Pseudomonadati</taxon>
        <taxon>Campylobacterota</taxon>
        <taxon>Epsilonproteobacteria</taxon>
        <taxon>Campylobacterales</taxon>
        <taxon>Campylobacteraceae</taxon>
        <taxon>Campylobacter</taxon>
    </lineage>
</organism>
<keyword evidence="2" id="KW-0812">Transmembrane</keyword>
<evidence type="ECO:0000259" key="3">
    <source>
        <dbReference type="Pfam" id="PF10145"/>
    </source>
</evidence>
<dbReference type="PANTHER" id="PTHR37813">
    <property type="entry name" value="FELS-2 PROPHAGE PROTEIN"/>
    <property type="match status" value="1"/>
</dbReference>
<accession>A0A1Y5MZ52</accession>